<comment type="caution">
    <text evidence="1">The sequence shown here is derived from an EMBL/GenBank/DDBJ whole genome shotgun (WGS) entry which is preliminary data.</text>
</comment>
<dbReference type="EMBL" id="LOPU01000004">
    <property type="protein sequence ID" value="KTG11386.1"/>
    <property type="molecule type" value="Genomic_DNA"/>
</dbReference>
<dbReference type="RefSeq" id="WP_058580118.1">
    <property type="nucleotide sequence ID" value="NZ_LOPU01000004.1"/>
</dbReference>
<dbReference type="OrthoDB" id="380111at2157"/>
<accession>A0A0W1RCT5</accession>
<protein>
    <submittedName>
        <fullName evidence="1">Uncharacterized protein</fullName>
    </submittedName>
</protein>
<dbReference type="AlphaFoldDB" id="A0A0W1RCT5"/>
<gene>
    <name evidence="1" type="ORF">AUR64_03785</name>
</gene>
<evidence type="ECO:0000313" key="1">
    <source>
        <dbReference type="EMBL" id="KTG11386.1"/>
    </source>
</evidence>
<dbReference type="STRING" id="1514971.AUR64_03785"/>
<sequence>MIPTLELPEYYLESVDMDVSPTVGETVVGVLGSNLQVESPTLKDEPEGLQCEAALSLQLFYNGKAPWQVDEEVEERFGTVDTEFVIYVPGEESQFEPYIEEWLSTEEYKAADREFRHHLESGILQYILDPIGELLENSYNGIVPRIAFTSGPSERDA</sequence>
<name>A0A0W1RCT5_9EURY</name>
<reference evidence="1 2" key="1">
    <citation type="submission" date="2015-12" db="EMBL/GenBank/DDBJ databases">
        <title>Haloprofundus marisrubri gen. nov., sp. nov., an extremely halophilic archaeon isolated from the Discovery deep brine-seawater interface in the Red Sea.</title>
        <authorList>
            <person name="Zhang G."/>
            <person name="Stingl U."/>
            <person name="Rashid M."/>
        </authorList>
    </citation>
    <scope>NUCLEOTIDE SEQUENCE [LARGE SCALE GENOMIC DNA]</scope>
    <source>
        <strain evidence="1 2">SB9</strain>
    </source>
</reference>
<evidence type="ECO:0000313" key="2">
    <source>
        <dbReference type="Proteomes" id="UP000054387"/>
    </source>
</evidence>
<proteinExistence type="predicted"/>
<keyword evidence="2" id="KW-1185">Reference proteome</keyword>
<organism evidence="1 2">
    <name type="scientific">Haloprofundus marisrubri</name>
    <dbReference type="NCBI Taxonomy" id="1514971"/>
    <lineage>
        <taxon>Archaea</taxon>
        <taxon>Methanobacteriati</taxon>
        <taxon>Methanobacteriota</taxon>
        <taxon>Stenosarchaea group</taxon>
        <taxon>Halobacteria</taxon>
        <taxon>Halobacteriales</taxon>
        <taxon>Haloferacaceae</taxon>
        <taxon>Haloprofundus</taxon>
    </lineage>
</organism>
<dbReference type="Proteomes" id="UP000054387">
    <property type="component" value="Unassembled WGS sequence"/>
</dbReference>